<evidence type="ECO:0000313" key="3">
    <source>
        <dbReference type="EMBL" id="OII75309.1"/>
    </source>
</evidence>
<reference evidence="3 4" key="1">
    <citation type="submission" date="2016-10" db="EMBL/GenBank/DDBJ databases">
        <title>Reductive evolution of mitochondrial metabolism and differential evolution of invasion-related proteins in Cryptosporidium.</title>
        <authorList>
            <person name="Liu S."/>
            <person name="Roellig D.M."/>
            <person name="Guo Y."/>
            <person name="Li N."/>
            <person name="Frace M.A."/>
            <person name="Tang K."/>
            <person name="Zhang L."/>
            <person name="Feng Y."/>
            <person name="Xiao L."/>
        </authorList>
    </citation>
    <scope>NUCLEOTIDE SEQUENCE [LARGE SCALE GENOMIC DNA]</scope>
    <source>
        <strain evidence="3">39726</strain>
    </source>
</reference>
<evidence type="ECO:0000313" key="4">
    <source>
        <dbReference type="Proteomes" id="UP000186176"/>
    </source>
</evidence>
<sequence>MRLIFDLVSLILLLLIEIEYKHLVVMAKDYSDKLAKRFFVNQDKPQWQRTQAPREEIAIICHILSLGPIECIKYNEREYDGANPGHEEYMGFFIQYGMFGAVALAQIKTSSRSKVINSELEELSGVEKNKITEIVNMFQIPKKVNNLQIIEGCEFDINALMFKLQAKPINTNNNFEYSSPKEVALKISFHSSYTRELYYTSLLSKQNFPLIPVKTYGHGKLRITPRTYCLQIEKNIALNRILITEKINGVTMQVLVRWLTSIDYLNWISSAKTIKELQRRLDNRAEIIWILIHSLFSTLTSLYIHSDFGYIVHCDLNTGNIQIANTNFNLKGINYQENVDSLLKITPINIKILDFGTTKSTLEVSVRSLKCNTPNDIWRIKLIISRLFKIDNTTHPNLFGWTIDFPKSSSDLNYIKRNRILNHIKSLDLFREELLSNNDFKNAMDLNSTFESIIDGLDSICDITVNHISKFKENSTNIVNSERFYASCSPLDPTNARGMPIRLFKPEILGQLQIPLFPDKSATIKRTIKEERKKALVQKSIKNNENNNKVKESQNNLEKLNQEILDTNLKEKNVLQGGVSPGGIHGIGVGSTSNSNIPIKDIQYTKKKATRPDTNIVASSIGVLIEGNTDGNNQFEALMFNQNFKLEQEKISKISSLKQVCNYVEQTKSRDSRKLLNKLKLKNSVLRDITIDIDHFVKKADKILQEITDDIKKKPQKSVYDQEKLKIFEINRSKLRYVAKSCPVTISKIDEENSEAAEKVNIGIVAFENERQRILKRCHDLRNFTPRNENDTVKAQLKTKEIIERGKTLLQYRFHINDAMKCAFDFLFKGVRRVQRLVELSQESMKGDLLLEENLELLLDKITEYNV</sequence>
<dbReference type="Proteomes" id="UP000186176">
    <property type="component" value="Unassembled WGS sequence"/>
</dbReference>
<proteinExistence type="predicted"/>
<feature type="chain" id="PRO_5013085671" description="Protein kinase domain-containing protein" evidence="2">
    <location>
        <begin position="27"/>
        <end position="867"/>
    </location>
</feature>
<dbReference type="OrthoDB" id="340142at2759"/>
<feature type="signal peptide" evidence="2">
    <location>
        <begin position="1"/>
        <end position="26"/>
    </location>
</feature>
<accession>A0A1J4MQZ0</accession>
<dbReference type="EMBL" id="LRBP01000001">
    <property type="protein sequence ID" value="OII75309.1"/>
    <property type="molecule type" value="Genomic_DNA"/>
</dbReference>
<keyword evidence="4" id="KW-1185">Reference proteome</keyword>
<dbReference type="RefSeq" id="XP_028876316.1">
    <property type="nucleotide sequence ID" value="XM_029018842.1"/>
</dbReference>
<gene>
    <name evidence="3" type="ORF">cubi_01830</name>
</gene>
<dbReference type="GeneID" id="39978621"/>
<protein>
    <recommendedName>
        <fullName evidence="5">Protein kinase domain-containing protein</fullName>
    </recommendedName>
</protein>
<comment type="caution">
    <text evidence="3">The sequence shown here is derived from an EMBL/GenBank/DDBJ whole genome shotgun (WGS) entry which is preliminary data.</text>
</comment>
<keyword evidence="2" id="KW-0732">Signal</keyword>
<organism evidence="3 4">
    <name type="scientific">Cryptosporidium ubiquitum</name>
    <dbReference type="NCBI Taxonomy" id="857276"/>
    <lineage>
        <taxon>Eukaryota</taxon>
        <taxon>Sar</taxon>
        <taxon>Alveolata</taxon>
        <taxon>Apicomplexa</taxon>
        <taxon>Conoidasida</taxon>
        <taxon>Coccidia</taxon>
        <taxon>Eucoccidiorida</taxon>
        <taxon>Eimeriorina</taxon>
        <taxon>Cryptosporidiidae</taxon>
        <taxon>Cryptosporidium</taxon>
    </lineage>
</organism>
<dbReference type="VEuPathDB" id="CryptoDB:cubi_01830"/>
<feature type="coiled-coil region" evidence="1">
    <location>
        <begin position="543"/>
        <end position="570"/>
    </location>
</feature>
<dbReference type="AlphaFoldDB" id="A0A1J4MQZ0"/>
<keyword evidence="1" id="KW-0175">Coiled coil</keyword>
<evidence type="ECO:0000256" key="1">
    <source>
        <dbReference type="SAM" id="Coils"/>
    </source>
</evidence>
<evidence type="ECO:0008006" key="5">
    <source>
        <dbReference type="Google" id="ProtNLM"/>
    </source>
</evidence>
<evidence type="ECO:0000256" key="2">
    <source>
        <dbReference type="SAM" id="SignalP"/>
    </source>
</evidence>
<name>A0A1J4MQZ0_9CRYT</name>